<gene>
    <name evidence="1" type="ORF">N5D41_13810</name>
</gene>
<dbReference type="Proteomes" id="UP001161137">
    <property type="component" value="Unassembled WGS sequence"/>
</dbReference>
<organism evidence="1 2">
    <name type="scientific">Ectopseudomonas toyotomiensis</name>
    <dbReference type="NCBI Taxonomy" id="554344"/>
    <lineage>
        <taxon>Bacteria</taxon>
        <taxon>Pseudomonadati</taxon>
        <taxon>Pseudomonadota</taxon>
        <taxon>Gammaproteobacteria</taxon>
        <taxon>Pseudomonadales</taxon>
        <taxon>Pseudomonadaceae</taxon>
        <taxon>Ectopseudomonas</taxon>
    </lineage>
</organism>
<dbReference type="EMBL" id="JAOCDH010000014">
    <property type="protein sequence ID" value="MDH0702557.1"/>
    <property type="molecule type" value="Genomic_DNA"/>
</dbReference>
<name>A0AA42LHV5_9GAMM</name>
<evidence type="ECO:0000313" key="1">
    <source>
        <dbReference type="EMBL" id="MDH0702557.1"/>
    </source>
</evidence>
<reference evidence="1" key="1">
    <citation type="submission" date="2022-09" db="EMBL/GenBank/DDBJ databases">
        <title>Intensive care unit water sources are persistently colonized with multi-drug resistant bacteria and are the site of extensive horizontal gene transfer of antibiotic resistance genes.</title>
        <authorList>
            <person name="Diorio-Toth L."/>
        </authorList>
    </citation>
    <scope>NUCLEOTIDE SEQUENCE</scope>
    <source>
        <strain evidence="1">GD03863</strain>
    </source>
</reference>
<accession>A0AA42LHV5</accession>
<comment type="caution">
    <text evidence="1">The sequence shown here is derived from an EMBL/GenBank/DDBJ whole genome shotgun (WGS) entry which is preliminary data.</text>
</comment>
<sequence length="69" mass="7368">MKVTVAHLRSVPGFGPKPGFCATGSRAFFARYGLDWTAFIKDGIDEEALLGTGDALAIALVEHARSCEQ</sequence>
<proteinExistence type="predicted"/>
<evidence type="ECO:0000313" key="2">
    <source>
        <dbReference type="Proteomes" id="UP001161137"/>
    </source>
</evidence>
<protein>
    <submittedName>
        <fullName evidence="1">Uncharacterized protein</fullName>
    </submittedName>
</protein>
<dbReference type="AlphaFoldDB" id="A0AA42LHV5"/>